<evidence type="ECO:0000256" key="1">
    <source>
        <dbReference type="SAM" id="Phobius"/>
    </source>
</evidence>
<dbReference type="Proteomes" id="UP001181693">
    <property type="component" value="Unassembled WGS sequence"/>
</dbReference>
<organism evidence="2 3">
    <name type="scientific">Pyxicephalus adspersus</name>
    <name type="common">African bullfrog</name>
    <dbReference type="NCBI Taxonomy" id="30357"/>
    <lineage>
        <taxon>Eukaryota</taxon>
        <taxon>Metazoa</taxon>
        <taxon>Chordata</taxon>
        <taxon>Craniata</taxon>
        <taxon>Vertebrata</taxon>
        <taxon>Euteleostomi</taxon>
        <taxon>Amphibia</taxon>
        <taxon>Batrachia</taxon>
        <taxon>Anura</taxon>
        <taxon>Neobatrachia</taxon>
        <taxon>Ranoidea</taxon>
        <taxon>Pyxicephalidae</taxon>
        <taxon>Pyxicephalinae</taxon>
        <taxon>Pyxicephalus</taxon>
    </lineage>
</organism>
<feature type="transmembrane region" description="Helical" evidence="1">
    <location>
        <begin position="40"/>
        <end position="62"/>
    </location>
</feature>
<keyword evidence="1" id="KW-0812">Transmembrane</keyword>
<reference evidence="2" key="1">
    <citation type="thesis" date="2020" institute="ProQuest LLC" country="789 East Eisenhower Parkway, Ann Arbor, MI, USA">
        <title>Comparative Genomics and Chromosome Evolution.</title>
        <authorList>
            <person name="Mudd A.B."/>
        </authorList>
    </citation>
    <scope>NUCLEOTIDE SEQUENCE</scope>
    <source>
        <strain evidence="2">1538</strain>
        <tissue evidence="2">Blood</tissue>
    </source>
</reference>
<protein>
    <submittedName>
        <fullName evidence="2">Uncharacterized protein</fullName>
    </submittedName>
</protein>
<gene>
    <name evidence="2" type="ORF">GDO54_007712</name>
</gene>
<evidence type="ECO:0000313" key="3">
    <source>
        <dbReference type="Proteomes" id="UP001181693"/>
    </source>
</evidence>
<accession>A0AAV3B949</accession>
<sequence length="81" mass="9558">MHLQFMHDAPISLTCFDEKKFMNYEGSMLRVGKSVGDHMFCVFFFCFLLVLIFPNMFVIHILCTTYSLTLQRYHPDLSVQI</sequence>
<proteinExistence type="predicted"/>
<dbReference type="EMBL" id="DYDO01000002">
    <property type="protein sequence ID" value="DBA31958.1"/>
    <property type="molecule type" value="Genomic_DNA"/>
</dbReference>
<dbReference type="AlphaFoldDB" id="A0AAV3B949"/>
<comment type="caution">
    <text evidence="2">The sequence shown here is derived from an EMBL/GenBank/DDBJ whole genome shotgun (WGS) entry which is preliminary data.</text>
</comment>
<keyword evidence="3" id="KW-1185">Reference proteome</keyword>
<evidence type="ECO:0000313" key="2">
    <source>
        <dbReference type="EMBL" id="DBA31958.1"/>
    </source>
</evidence>
<keyword evidence="1" id="KW-0472">Membrane</keyword>
<keyword evidence="1" id="KW-1133">Transmembrane helix</keyword>
<name>A0AAV3B949_PYXAD</name>